<evidence type="ECO:0000256" key="2">
    <source>
        <dbReference type="SAM" id="SignalP"/>
    </source>
</evidence>
<sequence length="210" mass="21695">MRFAPLASVALLSAGLAACVSHPPIVEKTARVQHLEITAPATANASTSFTDALRVKTLRESTRYGSAAGAGKRLHVVVTDLHYKNPALALLVGDANRANAKVTVVDVATGRSQGEFDTVAIDQAAINGVAGAVIAVAQDRQAADLRLAEGLSLAVMERVYGSEEFKAARARPLAPIEVPAAHPAAQPAPASSAPKGTPRRAEPKVSLLAE</sequence>
<feature type="compositionally biased region" description="Low complexity" evidence="1">
    <location>
        <begin position="179"/>
        <end position="194"/>
    </location>
</feature>
<dbReference type="PROSITE" id="PS51257">
    <property type="entry name" value="PROKAR_LIPOPROTEIN"/>
    <property type="match status" value="1"/>
</dbReference>
<keyword evidence="2" id="KW-0732">Signal</keyword>
<dbReference type="RefSeq" id="WP_378774108.1">
    <property type="nucleotide sequence ID" value="NZ_JBHTMX010000008.1"/>
</dbReference>
<protein>
    <recommendedName>
        <fullName evidence="5">Lipoprotein</fullName>
    </recommendedName>
</protein>
<comment type="caution">
    <text evidence="3">The sequence shown here is derived from an EMBL/GenBank/DDBJ whole genome shotgun (WGS) entry which is preliminary data.</text>
</comment>
<accession>A0ABW3Z3Z2</accession>
<dbReference type="Proteomes" id="UP001597171">
    <property type="component" value="Unassembled WGS sequence"/>
</dbReference>
<dbReference type="EMBL" id="JBHTMX010000008">
    <property type="protein sequence ID" value="MFD1330907.1"/>
    <property type="molecule type" value="Genomic_DNA"/>
</dbReference>
<feature type="signal peptide" evidence="2">
    <location>
        <begin position="1"/>
        <end position="17"/>
    </location>
</feature>
<evidence type="ECO:0008006" key="5">
    <source>
        <dbReference type="Google" id="ProtNLM"/>
    </source>
</evidence>
<evidence type="ECO:0000313" key="3">
    <source>
        <dbReference type="EMBL" id="MFD1330907.1"/>
    </source>
</evidence>
<feature type="region of interest" description="Disordered" evidence="1">
    <location>
        <begin position="178"/>
        <end position="210"/>
    </location>
</feature>
<name>A0ABW3Z3Z2_9HYPH</name>
<evidence type="ECO:0000313" key="4">
    <source>
        <dbReference type="Proteomes" id="UP001597171"/>
    </source>
</evidence>
<proteinExistence type="predicted"/>
<keyword evidence="4" id="KW-1185">Reference proteome</keyword>
<organism evidence="3 4">
    <name type="scientific">Methylopila musalis</name>
    <dbReference type="NCBI Taxonomy" id="1134781"/>
    <lineage>
        <taxon>Bacteria</taxon>
        <taxon>Pseudomonadati</taxon>
        <taxon>Pseudomonadota</taxon>
        <taxon>Alphaproteobacteria</taxon>
        <taxon>Hyphomicrobiales</taxon>
        <taxon>Methylopilaceae</taxon>
        <taxon>Methylopila</taxon>
    </lineage>
</organism>
<evidence type="ECO:0000256" key="1">
    <source>
        <dbReference type="SAM" id="MobiDB-lite"/>
    </source>
</evidence>
<gene>
    <name evidence="3" type="ORF">ACFQ4O_02745</name>
</gene>
<reference evidence="4" key="1">
    <citation type="journal article" date="2019" name="Int. J. Syst. Evol. Microbiol.">
        <title>The Global Catalogue of Microorganisms (GCM) 10K type strain sequencing project: providing services to taxonomists for standard genome sequencing and annotation.</title>
        <authorList>
            <consortium name="The Broad Institute Genomics Platform"/>
            <consortium name="The Broad Institute Genome Sequencing Center for Infectious Disease"/>
            <person name="Wu L."/>
            <person name="Ma J."/>
        </authorList>
    </citation>
    <scope>NUCLEOTIDE SEQUENCE [LARGE SCALE GENOMIC DNA]</scope>
    <source>
        <strain evidence="4">CCUG 61696</strain>
    </source>
</reference>
<feature type="chain" id="PRO_5047344342" description="Lipoprotein" evidence="2">
    <location>
        <begin position="18"/>
        <end position="210"/>
    </location>
</feature>